<keyword evidence="3" id="KW-1185">Reference proteome</keyword>
<dbReference type="InterPro" id="IPR026935">
    <property type="entry name" value="BtrH_N"/>
</dbReference>
<name>S0FGY9_RUMCE</name>
<dbReference type="Proteomes" id="UP000014155">
    <property type="component" value="Unassembled WGS sequence"/>
</dbReference>
<dbReference type="RefSeq" id="WP_004628142.1">
    <property type="nucleotide sequence ID" value="NZ_AORV01000052.1"/>
</dbReference>
<evidence type="ECO:0000313" key="2">
    <source>
        <dbReference type="EMBL" id="EMS70557.1"/>
    </source>
</evidence>
<evidence type="ECO:0000313" key="3">
    <source>
        <dbReference type="Proteomes" id="UP000014155"/>
    </source>
</evidence>
<protein>
    <recommendedName>
        <fullName evidence="1">Butirosin biosynthesis protein H N-terminal domain-containing protein</fullName>
    </recommendedName>
</protein>
<accession>S0FGY9</accession>
<dbReference type="Pfam" id="PF14399">
    <property type="entry name" value="BtrH_N"/>
    <property type="match status" value="1"/>
</dbReference>
<sequence length="369" mass="43015">MSKYSISGVPRYFVPYVADCFQNAYGALVAYLNLNPDIILADYLSFMFDSETGYIGINFLHKPSKSFLFTREELNTSLEYACFPAVTCFDKRIPENVDQLPPDKIKISIYMEDDGKTAYERLKELIHMEVPVVVVVDLYHMRYHRAFQKEHGAHAVVVTGYNEEEGYVELFDKYSLSSSDFDGRIPLEELLLARSSENCLGSYSKPIRNMWMEVGKSSRFYYNDIRWKTVIEESCKRMLGEKDILGCSCGLQVIDSFRRELLLKKQELPEEEIFQEYRYYYNFAFKILSRSRIRFGVFLRQLEEKLPGKPVNEANIYLEESARRWEIISNLSLRLAITKNAGSIDNLCSQLELIRDNESRAVEKLLCLR</sequence>
<proteinExistence type="predicted"/>
<dbReference type="EMBL" id="AORV01000052">
    <property type="protein sequence ID" value="EMS70557.1"/>
    <property type="molecule type" value="Genomic_DNA"/>
</dbReference>
<dbReference type="AlphaFoldDB" id="S0FGY9"/>
<evidence type="ECO:0000259" key="1">
    <source>
        <dbReference type="Pfam" id="PF14399"/>
    </source>
</evidence>
<comment type="caution">
    <text evidence="2">The sequence shown here is derived from an EMBL/GenBank/DDBJ whole genome shotgun (WGS) entry which is preliminary data.</text>
</comment>
<organism evidence="2 3">
    <name type="scientific">Ruminiclostridium cellobioparum subsp. termitidis CT1112</name>
    <dbReference type="NCBI Taxonomy" id="1195236"/>
    <lineage>
        <taxon>Bacteria</taxon>
        <taxon>Bacillati</taxon>
        <taxon>Bacillota</taxon>
        <taxon>Clostridia</taxon>
        <taxon>Eubacteriales</taxon>
        <taxon>Oscillospiraceae</taxon>
        <taxon>Ruminiclostridium</taxon>
    </lineage>
</organism>
<dbReference type="STRING" id="1195236.CTER_3676"/>
<dbReference type="PATRIC" id="fig|1195236.3.peg.3894"/>
<reference evidence="2 3" key="1">
    <citation type="journal article" date="2013" name="Genome Announc.">
        <title>Draft Genome Sequence of the Cellulolytic, Mesophilic, Anaerobic Bacterium Clostridium termitidis Strain CT1112 (DSM 5398).</title>
        <authorList>
            <person name="Lal S."/>
            <person name="Ramachandran U."/>
            <person name="Zhang X."/>
            <person name="Munir R."/>
            <person name="Sparling R."/>
            <person name="Levin D.B."/>
        </authorList>
    </citation>
    <scope>NUCLEOTIDE SEQUENCE [LARGE SCALE GENOMIC DNA]</scope>
    <source>
        <strain evidence="2 3">CT1112</strain>
    </source>
</reference>
<feature type="domain" description="Butirosin biosynthesis protein H N-terminal" evidence="1">
    <location>
        <begin position="105"/>
        <end position="172"/>
    </location>
</feature>
<gene>
    <name evidence="2" type="ORF">CTER_3676</name>
</gene>